<proteinExistence type="predicted"/>
<reference evidence="7" key="2">
    <citation type="submission" date="2020-05" db="EMBL/GenBank/DDBJ databases">
        <authorList>
            <person name="Kim H.-S."/>
            <person name="Proctor R.H."/>
            <person name="Brown D.W."/>
        </authorList>
    </citation>
    <scope>NUCLEOTIDE SEQUENCE</scope>
    <source>
        <strain evidence="7">NRRL 20472</strain>
    </source>
</reference>
<keyword evidence="8" id="KW-1185">Reference proteome</keyword>
<evidence type="ECO:0000256" key="2">
    <source>
        <dbReference type="ARBA" id="ARBA00022692"/>
    </source>
</evidence>
<dbReference type="EMBL" id="JABEXW010000850">
    <property type="protein sequence ID" value="KAF4953242.1"/>
    <property type="molecule type" value="Genomic_DNA"/>
</dbReference>
<keyword evidence="4 6" id="KW-0472">Membrane</keyword>
<comment type="caution">
    <text evidence="7">The sequence shown here is derived from an EMBL/GenBank/DDBJ whole genome shotgun (WGS) entry which is preliminary data.</text>
</comment>
<evidence type="ECO:0000313" key="7">
    <source>
        <dbReference type="EMBL" id="KAF4953242.1"/>
    </source>
</evidence>
<evidence type="ECO:0000256" key="6">
    <source>
        <dbReference type="SAM" id="Phobius"/>
    </source>
</evidence>
<feature type="compositionally biased region" description="Basic and acidic residues" evidence="5">
    <location>
        <begin position="378"/>
        <end position="395"/>
    </location>
</feature>
<evidence type="ECO:0000256" key="4">
    <source>
        <dbReference type="ARBA" id="ARBA00023136"/>
    </source>
</evidence>
<dbReference type="AlphaFoldDB" id="A0A8H4T8C7"/>
<evidence type="ECO:0000256" key="5">
    <source>
        <dbReference type="SAM" id="MobiDB-lite"/>
    </source>
</evidence>
<keyword evidence="2 6" id="KW-0812">Transmembrane</keyword>
<sequence length="625" mass="70669">MDRAQDNAGISESSYEDVFKYVPRESAAVSMLAGSQSRMKNGLASAKLARQQGECEVSVPGPPSSLTDWHQKISAIIAPRPKLQKVEYFATLSEKSRTVDDVTKVTSAPLRREVRTLPFSQKAFRCISHAFHTHGSVARAISRSDVPVFSCEEAIMKELAVVYDVRTSNAWEGDLAMSATFFPETNLTFAIVYGCSLSIEYEIVFRLSLIKQTQIHPSIVPAILVELERSRHARLVKSQMAKLELRMLESRFNPDDLERPARVNAWEDNEAKRSALLDAAYLKNGLSTWMRQISKMNQHAQELDELASTLHGDSHDFFSENAQDTRELELSSGKLSRDHAVRESFGEDYVWETTFVHRETSCKEAQQARPQRRKKNGRERDETTKAKVSDHRTEVTSEEATQGPEQDKKLFPKLIDGSVNGLGYHEKEPQCGDHACQEMKSCERCSTIGSFPHQPRRMRNTETDSLRKGSALGKKIRGLLCDIRDEYQDWVRGCDMRVDGLALAAQWVRDKILVPVSLDQNVDIDAEQIQGETSVEIALSTRQDSRCMRSITIVTMIFLPGTWLAGVFSMTFLDWHSDDGAANVSEYVWIYALVTLILTAFTAGSWYFVAIYRPRQLLKVLHKDE</sequence>
<dbReference type="InterPro" id="IPR045863">
    <property type="entry name" value="CorA_TM1_TM2"/>
</dbReference>
<evidence type="ECO:0000256" key="1">
    <source>
        <dbReference type="ARBA" id="ARBA00004141"/>
    </source>
</evidence>
<feature type="transmembrane region" description="Helical" evidence="6">
    <location>
        <begin position="551"/>
        <end position="573"/>
    </location>
</feature>
<dbReference type="Gene3D" id="1.20.58.340">
    <property type="entry name" value="Magnesium transport protein CorA, transmembrane region"/>
    <property type="match status" value="1"/>
</dbReference>
<keyword evidence="3 6" id="KW-1133">Transmembrane helix</keyword>
<dbReference type="OrthoDB" id="3561681at2759"/>
<dbReference type="SUPFAM" id="SSF144083">
    <property type="entry name" value="Magnesium transport protein CorA, transmembrane region"/>
    <property type="match status" value="1"/>
</dbReference>
<name>A0A8H4T8C7_9HYPO</name>
<gene>
    <name evidence="7" type="ORF">FSARC_12446</name>
</gene>
<reference evidence="7" key="1">
    <citation type="journal article" date="2020" name="BMC Genomics">
        <title>Correction to: Identification and distribution of gene clusters required for synthesis of sphingolipid metabolism inhibitors in diverse species of the filamentous fungus Fusarium.</title>
        <authorList>
            <person name="Kim H.S."/>
            <person name="Lohmar J.M."/>
            <person name="Busman M."/>
            <person name="Brown D.W."/>
            <person name="Naumann T.A."/>
            <person name="Divon H.H."/>
            <person name="Lysoe E."/>
            <person name="Uhlig S."/>
            <person name="Proctor R.H."/>
        </authorList>
    </citation>
    <scope>NUCLEOTIDE SEQUENCE</scope>
    <source>
        <strain evidence="7">NRRL 20472</strain>
    </source>
</reference>
<organism evidence="7 8">
    <name type="scientific">Fusarium sarcochroum</name>
    <dbReference type="NCBI Taxonomy" id="1208366"/>
    <lineage>
        <taxon>Eukaryota</taxon>
        <taxon>Fungi</taxon>
        <taxon>Dikarya</taxon>
        <taxon>Ascomycota</taxon>
        <taxon>Pezizomycotina</taxon>
        <taxon>Sordariomycetes</taxon>
        <taxon>Hypocreomycetidae</taxon>
        <taxon>Hypocreales</taxon>
        <taxon>Nectriaceae</taxon>
        <taxon>Fusarium</taxon>
        <taxon>Fusarium lateritium species complex</taxon>
    </lineage>
</organism>
<dbReference type="Proteomes" id="UP000622797">
    <property type="component" value="Unassembled WGS sequence"/>
</dbReference>
<protein>
    <submittedName>
        <fullName evidence="7">Uncharacterized protein</fullName>
    </submittedName>
</protein>
<evidence type="ECO:0000256" key="3">
    <source>
        <dbReference type="ARBA" id="ARBA00022989"/>
    </source>
</evidence>
<comment type="subcellular location">
    <subcellularLocation>
        <location evidence="1">Membrane</location>
        <topology evidence="1">Multi-pass membrane protein</topology>
    </subcellularLocation>
</comment>
<feature type="region of interest" description="Disordered" evidence="5">
    <location>
        <begin position="360"/>
        <end position="406"/>
    </location>
</feature>
<accession>A0A8H4T8C7</accession>
<evidence type="ECO:0000313" key="8">
    <source>
        <dbReference type="Proteomes" id="UP000622797"/>
    </source>
</evidence>
<feature type="transmembrane region" description="Helical" evidence="6">
    <location>
        <begin position="588"/>
        <end position="609"/>
    </location>
</feature>
<dbReference type="GO" id="GO:0016020">
    <property type="term" value="C:membrane"/>
    <property type="evidence" value="ECO:0007669"/>
    <property type="project" value="UniProtKB-SubCell"/>
</dbReference>